<dbReference type="Proteomes" id="UP000252458">
    <property type="component" value="Unassembled WGS sequence"/>
</dbReference>
<keyword evidence="2" id="KW-1185">Reference proteome</keyword>
<evidence type="ECO:0000313" key="2">
    <source>
        <dbReference type="Proteomes" id="UP000252458"/>
    </source>
</evidence>
<reference evidence="1 2" key="1">
    <citation type="submission" date="2018-06" db="EMBL/GenBank/DDBJ databases">
        <title>Draft genome sequence of Burkholderia reimsis strain BE51 isolated from a French agricultural soil.</title>
        <authorList>
            <person name="Esmaeel Q."/>
        </authorList>
    </citation>
    <scope>NUCLEOTIDE SEQUENCE [LARGE SCALE GENOMIC DNA]</scope>
    <source>
        <strain evidence="1 2">BE51</strain>
    </source>
</reference>
<comment type="caution">
    <text evidence="1">The sequence shown here is derived from an EMBL/GenBank/DDBJ whole genome shotgun (WGS) entry which is preliminary data.</text>
</comment>
<dbReference type="EMBL" id="QMFZ01000038">
    <property type="protein sequence ID" value="RBB34124.1"/>
    <property type="molecule type" value="Genomic_DNA"/>
</dbReference>
<sequence>MLSTLPVHGAALLALPVNNTHNVPPVNWVDVMLTMPAGVTVPLTVVVQLIGLNAPFWSDVSPDAENGSPLGFIGRPSARETVTANAGAAETAVNATAATSDVIRRIFICEALSLDVWRPAPNRDRSAE</sequence>
<name>A0A365QKI4_9BURK</name>
<organism evidence="1 2">
    <name type="scientific">Burkholderia reimsis</name>
    <dbReference type="NCBI Taxonomy" id="2234132"/>
    <lineage>
        <taxon>Bacteria</taxon>
        <taxon>Pseudomonadati</taxon>
        <taxon>Pseudomonadota</taxon>
        <taxon>Betaproteobacteria</taxon>
        <taxon>Burkholderiales</taxon>
        <taxon>Burkholderiaceae</taxon>
        <taxon>Burkholderia</taxon>
    </lineage>
</organism>
<dbReference type="AlphaFoldDB" id="A0A365QKI4"/>
<protein>
    <submittedName>
        <fullName evidence="1">Uncharacterized protein</fullName>
    </submittedName>
</protein>
<accession>A0A365QKI4</accession>
<evidence type="ECO:0000313" key="1">
    <source>
        <dbReference type="EMBL" id="RBB34124.1"/>
    </source>
</evidence>
<gene>
    <name evidence="1" type="ORF">DPV79_32715</name>
</gene>
<proteinExistence type="predicted"/>